<gene>
    <name evidence="5" type="ORF">OSB04_023236</name>
</gene>
<accession>A0AA38WAV5</accession>
<dbReference type="InterPro" id="IPR004242">
    <property type="entry name" value="Transposase_21"/>
</dbReference>
<evidence type="ECO:0000313" key="6">
    <source>
        <dbReference type="Proteomes" id="UP001172457"/>
    </source>
</evidence>
<dbReference type="Pfam" id="PF13963">
    <property type="entry name" value="Transpos_assoc"/>
    <property type="match status" value="1"/>
</dbReference>
<feature type="region of interest" description="Disordered" evidence="1">
    <location>
        <begin position="989"/>
        <end position="1032"/>
    </location>
</feature>
<dbReference type="InterPro" id="IPR025312">
    <property type="entry name" value="DUF4216"/>
</dbReference>
<dbReference type="Pfam" id="PF13960">
    <property type="entry name" value="DUF4218"/>
    <property type="match status" value="1"/>
</dbReference>
<dbReference type="InterPro" id="IPR025452">
    <property type="entry name" value="DUF4218"/>
</dbReference>
<dbReference type="Pfam" id="PF02992">
    <property type="entry name" value="Transposase_21"/>
    <property type="match status" value="1"/>
</dbReference>
<evidence type="ECO:0000259" key="2">
    <source>
        <dbReference type="Pfam" id="PF13952"/>
    </source>
</evidence>
<protein>
    <recommendedName>
        <fullName evidence="7">Transposase</fullName>
    </recommendedName>
</protein>
<evidence type="ECO:0000259" key="3">
    <source>
        <dbReference type="Pfam" id="PF13960"/>
    </source>
</evidence>
<name>A0AA38WAV5_9ASTR</name>
<evidence type="ECO:0008006" key="7">
    <source>
        <dbReference type="Google" id="ProtNLM"/>
    </source>
</evidence>
<evidence type="ECO:0000313" key="5">
    <source>
        <dbReference type="EMBL" id="KAJ9543529.1"/>
    </source>
</evidence>
<dbReference type="Pfam" id="PF13952">
    <property type="entry name" value="DUF4216"/>
    <property type="match status" value="1"/>
</dbReference>
<proteinExistence type="predicted"/>
<feature type="compositionally biased region" description="Acidic residues" evidence="1">
    <location>
        <begin position="1004"/>
        <end position="1024"/>
    </location>
</feature>
<organism evidence="5 6">
    <name type="scientific">Centaurea solstitialis</name>
    <name type="common">yellow star-thistle</name>
    <dbReference type="NCBI Taxonomy" id="347529"/>
    <lineage>
        <taxon>Eukaryota</taxon>
        <taxon>Viridiplantae</taxon>
        <taxon>Streptophyta</taxon>
        <taxon>Embryophyta</taxon>
        <taxon>Tracheophyta</taxon>
        <taxon>Spermatophyta</taxon>
        <taxon>Magnoliopsida</taxon>
        <taxon>eudicotyledons</taxon>
        <taxon>Gunneridae</taxon>
        <taxon>Pentapetalae</taxon>
        <taxon>asterids</taxon>
        <taxon>campanulids</taxon>
        <taxon>Asterales</taxon>
        <taxon>Asteraceae</taxon>
        <taxon>Carduoideae</taxon>
        <taxon>Cardueae</taxon>
        <taxon>Centaureinae</taxon>
        <taxon>Centaurea</taxon>
    </lineage>
</organism>
<dbReference type="PANTHER" id="PTHR48258">
    <property type="entry name" value="DUF4218 DOMAIN-CONTAINING PROTEIN-RELATED"/>
    <property type="match status" value="1"/>
</dbReference>
<dbReference type="EMBL" id="JARYMX010000006">
    <property type="protein sequence ID" value="KAJ9543529.1"/>
    <property type="molecule type" value="Genomic_DNA"/>
</dbReference>
<feature type="domain" description="DUF4218" evidence="3">
    <location>
        <begin position="649"/>
        <end position="759"/>
    </location>
</feature>
<keyword evidence="6" id="KW-1185">Reference proteome</keyword>
<sequence length="1032" mass="119623">MSTNIDRGWMYKRVSKNGSINPIFSVEVERFLDFAFSHAQSIQPRGIDEGVPLLIRCPCKKCELSKYKKREEVLLHLLRKGFMLSYTHWYAHGEIAPGVQQPQQTMVDEDYNEFDGVQQMVMDQNVPGASGTWNEQEPNLHAQRFYTMLEAADQPLWEGCQRFSKLQATSRFLTWKADYNISEAAYNHIISMVKEMLPDGEQLVGSFYETKKMLKPLHLPKEKIHACKNHCMLFYKEFANENNCHVCGESRYKITGRNKEGVETFRQVAPDFAQEIGNVRLGLCTDGFNPNNSNSNPYSLWPVFLTNYNLPPWMCMKECYVHLALLIPGKKSPGQNLDVFLRPLIDDLKILFFEGVVTYDAFRRTNFTMRAMLLWTVSDFPAYAMLSGWSTHGKLACPYCMGNACAFQLRSGGKSCWFDCHRKFLPMRHLFRRDRNQFRANHVEKTNAPPLPTGEQIWTQVCSLPTVYEGVPHGSRQYRKPVGFGVTHNWVKRSIFWELPYWHTLLIRHNLDVMHIEKNVFDNLFHTIMDTPKSKDNIKARRDIEEYCNRPELHIREERNKIFKPKASYTLNKDQVRKVCDWLKKLKFPDGYASNIGALVNVEDGSFYGFKSHDCHVFMQRLLPISIKGMLPNPIWNAITELCVFFRAICSKVLHVDDLIQLQTSIVETICKLEKVFPPGFFDSMEHLVVHLAREALVGGPVQYRWMYLYERRLGSLKRTVRNRARVEGSIVEAYLINELATYCSLYYEQSVETRLNQPYIDEAGLDKRRTDHFAGWFETYVMSRSDPAIDHLKVLAQKPMRWVWRHPGYFVNGYKFHTLTHGTNRTTHNSGVCVRGSCYSEYEVDYYGLLDEVLEIEYHGYGLGRCVVPIFKCTWFDTVNGVRVDPKHNLVDVKHRSRLRSDDPFILASQAEQVYYVPYPSNSLKDWWSVVKTKPRGVYELASSTHEVPMDENVDGEPFFQENDRIAPIGGNEDVDEPICLVTEEGDVEVANDGRGNWHVDESSDEEEEFQDSDNDSEDEEPDLSDHSSDD</sequence>
<dbReference type="Proteomes" id="UP001172457">
    <property type="component" value="Chromosome 6"/>
</dbReference>
<dbReference type="InterPro" id="IPR029480">
    <property type="entry name" value="Transpos_assoc"/>
</dbReference>
<comment type="caution">
    <text evidence="5">The sequence shown here is derived from an EMBL/GenBank/DDBJ whole genome shotgun (WGS) entry which is preliminary data.</text>
</comment>
<dbReference type="AlphaFoldDB" id="A0AA38WAV5"/>
<feature type="domain" description="DUF4216" evidence="2">
    <location>
        <begin position="856"/>
        <end position="931"/>
    </location>
</feature>
<evidence type="ECO:0000259" key="4">
    <source>
        <dbReference type="Pfam" id="PF13963"/>
    </source>
</evidence>
<reference evidence="5" key="1">
    <citation type="submission" date="2023-03" db="EMBL/GenBank/DDBJ databases">
        <title>Chromosome-scale reference genome and RAD-based genetic map of yellow starthistle (Centaurea solstitialis) reveal putative structural variation and QTLs associated with invader traits.</title>
        <authorList>
            <person name="Reatini B."/>
            <person name="Cang F.A."/>
            <person name="Jiang Q."/>
            <person name="Mckibben M.T.W."/>
            <person name="Barker M.S."/>
            <person name="Rieseberg L.H."/>
            <person name="Dlugosch K.M."/>
        </authorList>
    </citation>
    <scope>NUCLEOTIDE SEQUENCE</scope>
    <source>
        <strain evidence="5">CAN-66</strain>
        <tissue evidence="5">Leaf</tissue>
    </source>
</reference>
<evidence type="ECO:0000256" key="1">
    <source>
        <dbReference type="SAM" id="MobiDB-lite"/>
    </source>
</evidence>
<dbReference type="PANTHER" id="PTHR48258:SF4">
    <property type="entry name" value="DUF4216 DOMAIN-CONTAINING PROTEIN"/>
    <property type="match status" value="1"/>
</dbReference>
<feature type="domain" description="Transposase-associated" evidence="4">
    <location>
        <begin position="7"/>
        <end position="94"/>
    </location>
</feature>